<proteinExistence type="predicted"/>
<name>A0A1W6K949_9GAMM</name>
<dbReference type="EMBL" id="CP020931">
    <property type="protein sequence ID" value="ARM83930.1"/>
    <property type="molecule type" value="Genomic_DNA"/>
</dbReference>
<dbReference type="AlphaFoldDB" id="A0A1W6K949"/>
<dbReference type="Pfam" id="PF26109">
    <property type="entry name" value="WHD_BrxR"/>
    <property type="match status" value="1"/>
</dbReference>
<dbReference type="InterPro" id="IPR059019">
    <property type="entry name" value="WHD_CapW"/>
</dbReference>
<organism evidence="2 3">
    <name type="scientific">Marinobacter salarius</name>
    <dbReference type="NCBI Taxonomy" id="1420917"/>
    <lineage>
        <taxon>Bacteria</taxon>
        <taxon>Pseudomonadati</taxon>
        <taxon>Pseudomonadota</taxon>
        <taxon>Gammaproteobacteria</taxon>
        <taxon>Pseudomonadales</taxon>
        <taxon>Marinobacteraceae</taxon>
        <taxon>Marinobacter</taxon>
    </lineage>
</organism>
<accession>A0A1W6K949</accession>
<feature type="domain" description="DNA-binding transcriptional repressor CapW winged helix-turn-helix" evidence="1">
    <location>
        <begin position="5"/>
        <end position="71"/>
    </location>
</feature>
<sequence>MNYAQEQRLRFIDCMLVYYGRIGRKEVCDFFAVSGPTATRDFRLYSEVAPDNLVMDRASKAWIKSARFKRVYQ</sequence>
<evidence type="ECO:0000313" key="3">
    <source>
        <dbReference type="Proteomes" id="UP000193100"/>
    </source>
</evidence>
<dbReference type="GeneID" id="77255813"/>
<dbReference type="Proteomes" id="UP000193100">
    <property type="component" value="Chromosome"/>
</dbReference>
<gene>
    <name evidence="2" type="ORF">MARSALSMR5_01852</name>
</gene>
<evidence type="ECO:0000259" key="1">
    <source>
        <dbReference type="Pfam" id="PF26109"/>
    </source>
</evidence>
<evidence type="ECO:0000313" key="2">
    <source>
        <dbReference type="EMBL" id="ARM83930.1"/>
    </source>
</evidence>
<reference evidence="2 3" key="1">
    <citation type="submission" date="2017-04" db="EMBL/GenBank/DDBJ databases">
        <title>Genome Sequence of Marinobacter salarius strain SMR5 Isolated from a culture of the Diatom Skeletonema marinoi.</title>
        <authorList>
            <person name="Topel M."/>
            <person name="Pinder M.I.M."/>
            <person name="Johansson O.N."/>
            <person name="Kourtchenko O."/>
            <person name="Godhe A."/>
            <person name="Clarke A.K."/>
        </authorList>
    </citation>
    <scope>NUCLEOTIDE SEQUENCE [LARGE SCALE GENOMIC DNA]</scope>
    <source>
        <strain evidence="2 3">SMR5</strain>
    </source>
</reference>
<dbReference type="RefSeq" id="WP_085680263.1">
    <property type="nucleotide sequence ID" value="NZ_CP020931.1"/>
</dbReference>
<protein>
    <submittedName>
        <fullName evidence="2">WYL domain-containing protein</fullName>
    </submittedName>
</protein>